<feature type="transmembrane region" description="Helical" evidence="7">
    <location>
        <begin position="280"/>
        <end position="298"/>
    </location>
</feature>
<evidence type="ECO:0000256" key="6">
    <source>
        <dbReference type="ARBA" id="ARBA00049551"/>
    </source>
</evidence>
<feature type="transmembrane region" description="Helical" evidence="7">
    <location>
        <begin position="100"/>
        <end position="118"/>
    </location>
</feature>
<feature type="transmembrane region" description="Helical" evidence="7">
    <location>
        <begin position="253"/>
        <end position="274"/>
    </location>
</feature>
<evidence type="ECO:0000256" key="2">
    <source>
        <dbReference type="ARBA" id="ARBA00012944"/>
    </source>
</evidence>
<feature type="transmembrane region" description="Helical" evidence="7">
    <location>
        <begin position="228"/>
        <end position="246"/>
    </location>
</feature>
<organism evidence="9">
    <name type="scientific">Aurelia sp. 4 sensu Dawson et al.</name>
    <name type="common">2005</name>
    <dbReference type="NCBI Taxonomy" id="237397"/>
    <lineage>
        <taxon>Eukaryota</taxon>
        <taxon>Metazoa</taxon>
        <taxon>Cnidaria</taxon>
        <taxon>Scyphozoa</taxon>
        <taxon>Semaeostomeae</taxon>
        <taxon>Ulmaridae</taxon>
        <taxon>Aurelia</taxon>
    </lineage>
</organism>
<feature type="domain" description="NADH:quinone oxidoreductase/Mrp antiporter transmembrane" evidence="8">
    <location>
        <begin position="96"/>
        <end position="364"/>
    </location>
</feature>
<keyword evidence="4 7" id="KW-1133">Transmembrane helix</keyword>
<feature type="transmembrane region" description="Helical" evidence="7">
    <location>
        <begin position="27"/>
        <end position="43"/>
    </location>
</feature>
<dbReference type="EC" id="7.1.1.2" evidence="2"/>
<feature type="transmembrane region" description="Helical" evidence="7">
    <location>
        <begin position="173"/>
        <end position="191"/>
    </location>
</feature>
<evidence type="ECO:0000256" key="7">
    <source>
        <dbReference type="SAM" id="Phobius"/>
    </source>
</evidence>
<protein>
    <recommendedName>
        <fullName evidence="2">NADH:ubiquinone reductase (H(+)-translocating)</fullName>
        <ecNumber evidence="2">7.1.1.2</ecNumber>
    </recommendedName>
</protein>
<feature type="transmembrane region" description="Helical" evidence="7">
    <location>
        <begin position="203"/>
        <end position="222"/>
    </location>
</feature>
<feature type="transmembrane region" description="Helical" evidence="7">
    <location>
        <begin position="49"/>
        <end position="69"/>
    </location>
</feature>
<comment type="subcellular location">
    <subcellularLocation>
        <location evidence="1">Membrane</location>
        <topology evidence="1">Multi-pass membrane protein</topology>
    </subcellularLocation>
</comment>
<dbReference type="GO" id="GO:0008137">
    <property type="term" value="F:NADH dehydrogenase (ubiquinone) activity"/>
    <property type="evidence" value="ECO:0007669"/>
    <property type="project" value="UniProtKB-EC"/>
</dbReference>
<name>A0A0E4B8P9_9CNID</name>
<evidence type="ECO:0000256" key="4">
    <source>
        <dbReference type="ARBA" id="ARBA00022989"/>
    </source>
</evidence>
<dbReference type="InterPro" id="IPR001750">
    <property type="entry name" value="ND/Mrp_TM"/>
</dbReference>
<feature type="transmembrane region" description="Helical" evidence="7">
    <location>
        <begin position="319"/>
        <end position="339"/>
    </location>
</feature>
<feature type="transmembrane region" description="Helical" evidence="7">
    <location>
        <begin position="130"/>
        <end position="153"/>
    </location>
</feature>
<evidence type="ECO:0000256" key="5">
    <source>
        <dbReference type="ARBA" id="ARBA00023136"/>
    </source>
</evidence>
<evidence type="ECO:0000313" key="9">
    <source>
        <dbReference type="EMBL" id="BAR46015.1"/>
    </source>
</evidence>
<feature type="transmembrane region" description="Helical" evidence="7">
    <location>
        <begin position="404"/>
        <end position="428"/>
    </location>
</feature>
<evidence type="ECO:0000256" key="1">
    <source>
        <dbReference type="ARBA" id="ARBA00004141"/>
    </source>
</evidence>
<accession>A0A0E4B8P9</accession>
<dbReference type="Pfam" id="PF00361">
    <property type="entry name" value="Proton_antipo_M"/>
    <property type="match status" value="1"/>
</dbReference>
<reference evidence="9" key="1">
    <citation type="submission" date="2014-10" db="EMBL/GenBank/DDBJ databases">
        <title>Mitochondrial genome structure of moon jellyfish, Aurelia sp. 3 and sp. 4.</title>
        <authorList>
            <person name="Funahashi A."/>
            <person name="Hanzawa N."/>
        </authorList>
    </citation>
    <scope>NUCLEOTIDE SEQUENCE</scope>
</reference>
<keyword evidence="5 7" id="KW-0472">Membrane</keyword>
<dbReference type="PANTHER" id="PTHR22773">
    <property type="entry name" value="NADH DEHYDROGENASE"/>
    <property type="match status" value="1"/>
</dbReference>
<keyword evidence="3 7" id="KW-0812">Transmembrane</keyword>
<feature type="transmembrane region" description="Helical" evidence="7">
    <location>
        <begin position="345"/>
        <end position="375"/>
    </location>
</feature>
<keyword evidence="9" id="KW-0496">Mitochondrion</keyword>
<sequence>MIYNYYEVLLLAVLLASLILKVSKKLFNIAIFSSVVFLLFFIRPTDTDIMSWEFIIKIFCLITGTMAINSNKSKDIDSSNILILCVILASMLLVSSTNMLGIYLCIELQSLSIFVLIAQEREFIFRIEASLKYFVLSSISSGLLLLGFSLLFIHSGGCEVTTLIAQHYTPEKALILVSLLFKLGASPFHFWSPDVYQGSNNSTLLLLGTLPKISILGIFILLFSGNKLILIATIFSLVIGCIGAINQSKIKRLLAYSSIVGMGFILLGINIGSYQGIEAGVIYMVIYMLSFVSILILINKSINEKPTLGELSNLLGNNIVLLGTFGVVMLSVAGIPPLGGFFSKWLVLTTAITAEFVFSSVISILCAIVAGVYYVRLVKIGYFQEDKTFLMWKKILMEENKVELIQATLLGILLYFVLFILICPQILWKPIHFGVLSVF</sequence>
<dbReference type="GO" id="GO:0016020">
    <property type="term" value="C:membrane"/>
    <property type="evidence" value="ECO:0007669"/>
    <property type="project" value="UniProtKB-SubCell"/>
</dbReference>
<geneLocation type="mitochondrion" evidence="9"/>
<evidence type="ECO:0000259" key="8">
    <source>
        <dbReference type="Pfam" id="PF00361"/>
    </source>
</evidence>
<dbReference type="EMBL" id="LC005414">
    <property type="protein sequence ID" value="BAR46015.1"/>
    <property type="molecule type" value="Genomic_DNA"/>
</dbReference>
<comment type="catalytic activity">
    <reaction evidence="6">
        <text>a ubiquinone + NADH + 5 H(+)(in) = a ubiquinol + NAD(+) + 4 H(+)(out)</text>
        <dbReference type="Rhea" id="RHEA:29091"/>
        <dbReference type="Rhea" id="RHEA-COMP:9565"/>
        <dbReference type="Rhea" id="RHEA-COMP:9566"/>
        <dbReference type="ChEBI" id="CHEBI:15378"/>
        <dbReference type="ChEBI" id="CHEBI:16389"/>
        <dbReference type="ChEBI" id="CHEBI:17976"/>
        <dbReference type="ChEBI" id="CHEBI:57540"/>
        <dbReference type="ChEBI" id="CHEBI:57945"/>
        <dbReference type="EC" id="7.1.1.2"/>
    </reaction>
</comment>
<evidence type="ECO:0000256" key="3">
    <source>
        <dbReference type="ARBA" id="ARBA00022692"/>
    </source>
</evidence>
<feature type="transmembrane region" description="Helical" evidence="7">
    <location>
        <begin position="76"/>
        <end position="94"/>
    </location>
</feature>
<gene>
    <name evidence="9" type="primary">nad2</name>
</gene>
<proteinExistence type="predicted"/>
<dbReference type="AlphaFoldDB" id="A0A0E4B8P9"/>